<proteinExistence type="predicted"/>
<feature type="chain" id="PRO_5030808447" description="Cytochrome c domain-containing protein" evidence="1">
    <location>
        <begin position="16"/>
        <end position="935"/>
    </location>
</feature>
<dbReference type="AlphaFoldDB" id="A0A7W8DJI0"/>
<feature type="signal peptide" evidence="1">
    <location>
        <begin position="1"/>
        <end position="15"/>
    </location>
</feature>
<evidence type="ECO:0000259" key="3">
    <source>
        <dbReference type="Pfam" id="PF07587"/>
    </source>
</evidence>
<keyword evidence="1" id="KW-0732">Signal</keyword>
<protein>
    <recommendedName>
        <fullName evidence="7">Cytochrome c domain-containing protein</fullName>
    </recommendedName>
</protein>
<gene>
    <name evidence="5" type="ORF">HNQ65_001637</name>
</gene>
<keyword evidence="6" id="KW-1185">Reference proteome</keyword>
<feature type="domain" description="DUF1553" evidence="3">
    <location>
        <begin position="645"/>
        <end position="896"/>
    </location>
</feature>
<dbReference type="InterPro" id="IPR022655">
    <property type="entry name" value="DUF1553"/>
</dbReference>
<dbReference type="InterPro" id="IPR011429">
    <property type="entry name" value="Cyt_c_Planctomycete-type"/>
</dbReference>
<dbReference type="PANTHER" id="PTHR35889">
    <property type="entry name" value="CYCLOINULO-OLIGOSACCHARIDE FRUCTANOTRANSFERASE-RELATED"/>
    <property type="match status" value="1"/>
</dbReference>
<dbReference type="GO" id="GO:0009055">
    <property type="term" value="F:electron transfer activity"/>
    <property type="evidence" value="ECO:0007669"/>
    <property type="project" value="InterPro"/>
</dbReference>
<accession>A0A7W8DJI0</accession>
<dbReference type="EMBL" id="JACHIG010000003">
    <property type="protein sequence ID" value="MBB5032060.1"/>
    <property type="molecule type" value="Genomic_DNA"/>
</dbReference>
<dbReference type="Proteomes" id="UP000590740">
    <property type="component" value="Unassembled WGS sequence"/>
</dbReference>
<comment type="caution">
    <text evidence="5">The sequence shown here is derived from an EMBL/GenBank/DDBJ whole genome shotgun (WGS) entry which is preliminary data.</text>
</comment>
<feature type="domain" description="DUF1549" evidence="2">
    <location>
        <begin position="166"/>
        <end position="376"/>
    </location>
</feature>
<dbReference type="Pfam" id="PF07587">
    <property type="entry name" value="PSD1"/>
    <property type="match status" value="1"/>
</dbReference>
<evidence type="ECO:0000259" key="4">
    <source>
        <dbReference type="Pfam" id="PF07635"/>
    </source>
</evidence>
<dbReference type="SUPFAM" id="SSF46626">
    <property type="entry name" value="Cytochrome c"/>
    <property type="match status" value="1"/>
</dbReference>
<evidence type="ECO:0008006" key="7">
    <source>
        <dbReference type="Google" id="ProtNLM"/>
    </source>
</evidence>
<organism evidence="5 6">
    <name type="scientific">Prosthecobacter vanneervenii</name>
    <dbReference type="NCBI Taxonomy" id="48466"/>
    <lineage>
        <taxon>Bacteria</taxon>
        <taxon>Pseudomonadati</taxon>
        <taxon>Verrucomicrobiota</taxon>
        <taxon>Verrucomicrobiia</taxon>
        <taxon>Verrucomicrobiales</taxon>
        <taxon>Verrucomicrobiaceae</taxon>
        <taxon>Prosthecobacter</taxon>
    </lineage>
</organism>
<dbReference type="InterPro" id="IPR011444">
    <property type="entry name" value="DUF1549"/>
</dbReference>
<sequence length="935" mass="102953">MKAAFSIALVTTLHAAAVAAAPAEDAKIAFFEKTIRPILIKRCYECHSMESGKSKGGLLIDSRDAILKGGDSGPALVAGDPDKSHIIESVRYQNQDLQMPPKGAMPAAEVKALEEWVKMGAPDPREAVISGKQSAPRVIDLKEGSKHWAFRPIATPAVPKTGAANPIDAFIGEKLAEKGLKLAPQADKRTLIRRATYDLTGLPPTPQEVDAFLADTSADAFAKVVDRLLRSPHYGEKWGRHWLDVARYSDSNGLDENIALGTAWRYRDYVVQSINADKPFDQFLTEQIAGDLLEAKDLTTRKEHVTATAFLNLGAKVLAEPDKEKLTMDVVDEQIDVMGRAFMGLTLGCVRCHDHKFDPIPQTDYYALAAIFKSTQSFSVDRIGALSTAYEAPMGSLEDFAEVKSAERVLKDQRAAVSKAEGDAIAALRKEVRARAVDYLMAAAKLPETPVMSQVEPVAKASGLRAHVLLNCRVYLAANENLPFFKPWQDALSSGTVETLRGYYSAVFAAAEKIAPAAKAKTAEKTKGKAEAADSTEDSLLHQARAALDAPAGFLALPPEPIVLFPKDVAEKVRSLKDTMMTTESNLPDLPTTLAVSESSKILKELPIHIRGNHLALGKPVQRGVIQVVQTALKTTPQFPATQSGRLELARWMASPDHPLTSRVIANRIWSWHFRQGIVPTTDNFGLLGQQPTHPALLDWLARWFTTNGWSMKDMHRLIMSSQTYQQSSLSTAQGDAADPENLLLHHFPVRRLEAEEIRDALLQVAGTLDTTLGGKTIPRRNREFVFNHTSKDLTTYGSTRRALYMPIIRNNLYDLFQQFDYPDPATSTGLRHSSVVSPQALLMMNSDLATDAARDFAARIFKLSADKEARLRAAYRLAFAREATAEDLRRAENYLTAADASLNSSQRDSTKREQEAWALLCQALMMSNEFIYLR</sequence>
<evidence type="ECO:0000256" key="1">
    <source>
        <dbReference type="SAM" id="SignalP"/>
    </source>
</evidence>
<evidence type="ECO:0000313" key="6">
    <source>
        <dbReference type="Proteomes" id="UP000590740"/>
    </source>
</evidence>
<evidence type="ECO:0000313" key="5">
    <source>
        <dbReference type="EMBL" id="MBB5032060.1"/>
    </source>
</evidence>
<name>A0A7W8DJI0_9BACT</name>
<dbReference type="PANTHER" id="PTHR35889:SF3">
    <property type="entry name" value="F-BOX DOMAIN-CONTAINING PROTEIN"/>
    <property type="match status" value="1"/>
</dbReference>
<feature type="domain" description="Cytochrome C Planctomycete-type" evidence="4">
    <location>
        <begin position="43"/>
        <end position="103"/>
    </location>
</feature>
<evidence type="ECO:0000259" key="2">
    <source>
        <dbReference type="Pfam" id="PF07583"/>
    </source>
</evidence>
<reference evidence="5 6" key="1">
    <citation type="submission" date="2020-08" db="EMBL/GenBank/DDBJ databases">
        <title>Genomic Encyclopedia of Type Strains, Phase IV (KMG-IV): sequencing the most valuable type-strain genomes for metagenomic binning, comparative biology and taxonomic classification.</title>
        <authorList>
            <person name="Goeker M."/>
        </authorList>
    </citation>
    <scope>NUCLEOTIDE SEQUENCE [LARGE SCALE GENOMIC DNA]</scope>
    <source>
        <strain evidence="5 6">DSM 12252</strain>
    </source>
</reference>
<dbReference type="InterPro" id="IPR036909">
    <property type="entry name" value="Cyt_c-like_dom_sf"/>
</dbReference>
<dbReference type="RefSeq" id="WP_184339003.1">
    <property type="nucleotide sequence ID" value="NZ_JACHIG010000003.1"/>
</dbReference>
<dbReference type="Pfam" id="PF07583">
    <property type="entry name" value="PSCyt2"/>
    <property type="match status" value="1"/>
</dbReference>
<dbReference type="GO" id="GO:0020037">
    <property type="term" value="F:heme binding"/>
    <property type="evidence" value="ECO:0007669"/>
    <property type="project" value="InterPro"/>
</dbReference>
<dbReference type="Pfam" id="PF07635">
    <property type="entry name" value="PSCyt1"/>
    <property type="match status" value="1"/>
</dbReference>